<reference evidence="2 3" key="1">
    <citation type="journal article" date="2021" name="BMC Biol.">
        <title>Horizontally acquired antibacterial genes associated with adaptive radiation of ladybird beetles.</title>
        <authorList>
            <person name="Li H.S."/>
            <person name="Tang X.F."/>
            <person name="Huang Y.H."/>
            <person name="Xu Z.Y."/>
            <person name="Chen M.L."/>
            <person name="Du X.Y."/>
            <person name="Qiu B.Y."/>
            <person name="Chen P.T."/>
            <person name="Zhang W."/>
            <person name="Slipinski A."/>
            <person name="Escalona H.E."/>
            <person name="Waterhouse R.M."/>
            <person name="Zwick A."/>
            <person name="Pang H."/>
        </authorList>
    </citation>
    <scope>NUCLEOTIDE SEQUENCE [LARGE SCALE GENOMIC DNA]</scope>
    <source>
        <strain evidence="2">SYSU2018</strain>
    </source>
</reference>
<evidence type="ECO:0000313" key="2">
    <source>
        <dbReference type="EMBL" id="KAL3265726.1"/>
    </source>
</evidence>
<evidence type="ECO:0000256" key="1">
    <source>
        <dbReference type="SAM" id="MobiDB-lite"/>
    </source>
</evidence>
<protein>
    <submittedName>
        <fullName evidence="2">Uncharacterized protein</fullName>
    </submittedName>
</protein>
<sequence length="167" mass="19000">MSRAESDSSRRSCWPRTGTAPQPERSSIRRSTMSMEFVKNEVEEKEETNTIKDHLTGKILKYKGENPNNRPRIPRMSQSKKMLETVETINILIRNHISDISFSKLNVYAGAITVCEIHDAMQTIPDRRLSENNTQIVNISKKIGIIHTYLNSTAPSKKSVRNVASEI</sequence>
<comment type="caution">
    <text evidence="2">The sequence shown here is derived from an EMBL/GenBank/DDBJ whole genome shotgun (WGS) entry which is preliminary data.</text>
</comment>
<proteinExistence type="predicted"/>
<keyword evidence="3" id="KW-1185">Reference proteome</keyword>
<feature type="compositionally biased region" description="Basic and acidic residues" evidence="1">
    <location>
        <begin position="1"/>
        <end position="10"/>
    </location>
</feature>
<feature type="region of interest" description="Disordered" evidence="1">
    <location>
        <begin position="1"/>
        <end position="34"/>
    </location>
</feature>
<name>A0ABD2MH67_9CUCU</name>
<dbReference type="EMBL" id="JABFTP020000001">
    <property type="protein sequence ID" value="KAL3265726.1"/>
    <property type="molecule type" value="Genomic_DNA"/>
</dbReference>
<dbReference type="Proteomes" id="UP001516400">
    <property type="component" value="Unassembled WGS sequence"/>
</dbReference>
<dbReference type="AlphaFoldDB" id="A0ABD2MH67"/>
<accession>A0ABD2MH67</accession>
<evidence type="ECO:0000313" key="3">
    <source>
        <dbReference type="Proteomes" id="UP001516400"/>
    </source>
</evidence>
<gene>
    <name evidence="2" type="ORF">HHI36_009929</name>
</gene>
<organism evidence="2 3">
    <name type="scientific">Cryptolaemus montrouzieri</name>
    <dbReference type="NCBI Taxonomy" id="559131"/>
    <lineage>
        <taxon>Eukaryota</taxon>
        <taxon>Metazoa</taxon>
        <taxon>Ecdysozoa</taxon>
        <taxon>Arthropoda</taxon>
        <taxon>Hexapoda</taxon>
        <taxon>Insecta</taxon>
        <taxon>Pterygota</taxon>
        <taxon>Neoptera</taxon>
        <taxon>Endopterygota</taxon>
        <taxon>Coleoptera</taxon>
        <taxon>Polyphaga</taxon>
        <taxon>Cucujiformia</taxon>
        <taxon>Coccinelloidea</taxon>
        <taxon>Coccinellidae</taxon>
        <taxon>Scymninae</taxon>
        <taxon>Scymnini</taxon>
        <taxon>Cryptolaemus</taxon>
    </lineage>
</organism>